<evidence type="ECO:0000313" key="9">
    <source>
        <dbReference type="EMBL" id="MVN20038.1"/>
    </source>
</evidence>
<accession>A0A7K1SRT4</accession>
<sequence>MSEINPWKINLEENIYDNPWINLTEFKVINPSGNPGIYGKVHFKNKAIGVLPLDEEGNTYLVGQYRFPLNKYSWEIPEGGGPLESSPLDSAKRELLEETGLKAAKWTEIQRMYLSNSVCDEEAIIYLAQNLEQFEAEPEETEQLIIKKLPFEEVYQMVCKGEITDAITVAAVLRVHILISENQLTA</sequence>
<dbReference type="GO" id="GO:0005829">
    <property type="term" value="C:cytosol"/>
    <property type="evidence" value="ECO:0007669"/>
    <property type="project" value="TreeGrafter"/>
</dbReference>
<name>A0A7K1SRT4_9SPHI</name>
<comment type="caution">
    <text evidence="9">The sequence shown here is derived from an EMBL/GenBank/DDBJ whole genome shotgun (WGS) entry which is preliminary data.</text>
</comment>
<dbReference type="InterPro" id="IPR000086">
    <property type="entry name" value="NUDIX_hydrolase_dom"/>
</dbReference>
<dbReference type="Gene3D" id="3.90.79.10">
    <property type="entry name" value="Nucleoside Triphosphate Pyrophosphohydrolase"/>
    <property type="match status" value="1"/>
</dbReference>
<evidence type="ECO:0000256" key="1">
    <source>
        <dbReference type="ARBA" id="ARBA00000847"/>
    </source>
</evidence>
<dbReference type="CDD" id="cd24161">
    <property type="entry name" value="NUDIX_ADPRase_Ndx2"/>
    <property type="match status" value="1"/>
</dbReference>
<evidence type="ECO:0000313" key="10">
    <source>
        <dbReference type="Proteomes" id="UP000462014"/>
    </source>
</evidence>
<comment type="cofactor">
    <cofactor evidence="2">
        <name>Mg(2+)</name>
        <dbReference type="ChEBI" id="CHEBI:18420"/>
    </cofactor>
</comment>
<evidence type="ECO:0000259" key="8">
    <source>
        <dbReference type="PROSITE" id="PS51462"/>
    </source>
</evidence>
<dbReference type="Pfam" id="PF00293">
    <property type="entry name" value="NUDIX"/>
    <property type="match status" value="1"/>
</dbReference>
<dbReference type="PANTHER" id="PTHR11839:SF18">
    <property type="entry name" value="NUDIX HYDROLASE DOMAIN-CONTAINING PROTEIN"/>
    <property type="match status" value="1"/>
</dbReference>
<dbReference type="GO" id="GO:0006753">
    <property type="term" value="P:nucleoside phosphate metabolic process"/>
    <property type="evidence" value="ECO:0007669"/>
    <property type="project" value="TreeGrafter"/>
</dbReference>
<dbReference type="GO" id="GO:0019693">
    <property type="term" value="P:ribose phosphate metabolic process"/>
    <property type="evidence" value="ECO:0007669"/>
    <property type="project" value="TreeGrafter"/>
</dbReference>
<evidence type="ECO:0000256" key="4">
    <source>
        <dbReference type="ARBA" id="ARBA00016377"/>
    </source>
</evidence>
<dbReference type="EMBL" id="WPIK01000001">
    <property type="protein sequence ID" value="MVN20038.1"/>
    <property type="molecule type" value="Genomic_DNA"/>
</dbReference>
<evidence type="ECO:0000256" key="5">
    <source>
        <dbReference type="ARBA" id="ARBA00022801"/>
    </source>
</evidence>
<dbReference type="SUPFAM" id="SSF55811">
    <property type="entry name" value="Nudix"/>
    <property type="match status" value="1"/>
</dbReference>
<dbReference type="AlphaFoldDB" id="A0A7K1SRT4"/>
<organism evidence="9 10">
    <name type="scientific">Mucilaginibacter arboris</name>
    <dbReference type="NCBI Taxonomy" id="2682090"/>
    <lineage>
        <taxon>Bacteria</taxon>
        <taxon>Pseudomonadati</taxon>
        <taxon>Bacteroidota</taxon>
        <taxon>Sphingobacteriia</taxon>
        <taxon>Sphingobacteriales</taxon>
        <taxon>Sphingobacteriaceae</taxon>
        <taxon>Mucilaginibacter</taxon>
    </lineage>
</organism>
<dbReference type="PANTHER" id="PTHR11839">
    <property type="entry name" value="UDP/ADP-SUGAR PYROPHOSPHATASE"/>
    <property type="match status" value="1"/>
</dbReference>
<comment type="similarity">
    <text evidence="3">Belongs to the Nudix hydrolase family. NudK subfamily.</text>
</comment>
<keyword evidence="10" id="KW-1185">Reference proteome</keyword>
<evidence type="ECO:0000256" key="6">
    <source>
        <dbReference type="ARBA" id="ARBA00032162"/>
    </source>
</evidence>
<keyword evidence="5" id="KW-0378">Hydrolase</keyword>
<reference evidence="9 10" key="1">
    <citation type="submission" date="2019-12" db="EMBL/GenBank/DDBJ databases">
        <title>Mucilaginibacter sp. HMF7410 genome sequencing and assembly.</title>
        <authorList>
            <person name="Kang H."/>
            <person name="Cha I."/>
            <person name="Kim H."/>
            <person name="Joh K."/>
        </authorList>
    </citation>
    <scope>NUCLEOTIDE SEQUENCE [LARGE SCALE GENOMIC DNA]</scope>
    <source>
        <strain evidence="9 10">HMF7410</strain>
    </source>
</reference>
<evidence type="ECO:0000256" key="2">
    <source>
        <dbReference type="ARBA" id="ARBA00001946"/>
    </source>
</evidence>
<comment type="catalytic activity">
    <reaction evidence="1">
        <text>GDP-alpha-D-mannose + H2O = alpha-D-mannose 1-phosphate + GMP + 2 H(+)</text>
        <dbReference type="Rhea" id="RHEA:27978"/>
        <dbReference type="ChEBI" id="CHEBI:15377"/>
        <dbReference type="ChEBI" id="CHEBI:15378"/>
        <dbReference type="ChEBI" id="CHEBI:57527"/>
        <dbReference type="ChEBI" id="CHEBI:58115"/>
        <dbReference type="ChEBI" id="CHEBI:58409"/>
    </reaction>
</comment>
<proteinExistence type="inferred from homology"/>
<dbReference type="Proteomes" id="UP000462014">
    <property type="component" value="Unassembled WGS sequence"/>
</dbReference>
<dbReference type="GO" id="GO:0016787">
    <property type="term" value="F:hydrolase activity"/>
    <property type="evidence" value="ECO:0007669"/>
    <property type="project" value="UniProtKB-KW"/>
</dbReference>
<evidence type="ECO:0000256" key="3">
    <source>
        <dbReference type="ARBA" id="ARBA00007275"/>
    </source>
</evidence>
<protein>
    <recommendedName>
        <fullName evidence="4">GDP-mannose pyrophosphatase</fullName>
    </recommendedName>
    <alternativeName>
        <fullName evidence="6">GDP-mannose hydrolase</fullName>
    </alternativeName>
    <alternativeName>
        <fullName evidence="7">GDPMK</fullName>
    </alternativeName>
</protein>
<dbReference type="RefSeq" id="WP_157562922.1">
    <property type="nucleotide sequence ID" value="NZ_WPIK01000001.1"/>
</dbReference>
<evidence type="ECO:0000256" key="7">
    <source>
        <dbReference type="ARBA" id="ARBA00032272"/>
    </source>
</evidence>
<gene>
    <name evidence="9" type="ORF">GO621_00630</name>
</gene>
<dbReference type="InterPro" id="IPR015797">
    <property type="entry name" value="NUDIX_hydrolase-like_dom_sf"/>
</dbReference>
<dbReference type="PROSITE" id="PS51462">
    <property type="entry name" value="NUDIX"/>
    <property type="match status" value="1"/>
</dbReference>
<feature type="domain" description="Nudix hydrolase" evidence="8">
    <location>
        <begin position="43"/>
        <end position="171"/>
    </location>
</feature>